<dbReference type="Proteomes" id="UP000245783">
    <property type="component" value="Unassembled WGS sequence"/>
</dbReference>
<proteinExistence type="predicted"/>
<evidence type="ECO:0000256" key="2">
    <source>
        <dbReference type="SAM" id="Phobius"/>
    </source>
</evidence>
<dbReference type="OrthoDB" id="5308060at2759"/>
<feature type="region of interest" description="Disordered" evidence="1">
    <location>
        <begin position="477"/>
        <end position="706"/>
    </location>
</feature>
<gene>
    <name evidence="3" type="ORF">IE81DRAFT_366090</name>
</gene>
<dbReference type="AlphaFoldDB" id="A0A316W610"/>
<sequence>MTSTSNEHALGMQSLHELDEWLSSNLPNVHALPQKVTNSIHEYTTILYTSLTQYGPPSLPNIPSLPSLPDFVAGPSKPAPPPPPQSITDRLARWWSDHPHAIVLLSVGAGVGLSAAAGYAFYARSDGPVRGPEIRNGRRAEAVVVLGGDTPLGEQLTITLSAQGFIVLPTLASSASQAAFTRQVRPSSQGYVKPLLLDTSSRDHTGTVETMKTALKSALELKWPLTGAGDPFARAGERVRLSGVINALSWDERGPSDDNGRQLAPQIEQYVSLPFAALHALVSTLRSPVDGRWAEHPATVLTLVAPKLSTPGAASVTRAAALESMRSLAHACAKSHGTQSRVIRCATLQIAPLRSTSESSGTSRAPKRTTINPRGETIPSTKTSQVLADPNDDLSILSKTTARLLLLPTSTRWKSFYVVGPALRTRMTSFLTSRAPEHTLHWLRHVLVGAPGTIWNHSVAVSARWISALRQLGPRLGFGGGTPRRQPAFGPGPGPVSNSHSRTSIGRAGPASGAASGSTSSGRGRSHSSSGARKTARPASTHSATASSEEDSNGPSSSNGAAGMESSGLLSSVPSSAFGDGDHLSTQGVESPTLSSRGPNSPHWVPASASNADASESSVFEDYAGTTPSASRVASSSGFHLPSEASSRHGAAHAEEGPWMGPPSREAPSPHLDPHQGTRSGIDSPLGHSWVALGQSETEHGSSAPR</sequence>
<feature type="region of interest" description="Disordered" evidence="1">
    <location>
        <begin position="65"/>
        <end position="86"/>
    </location>
</feature>
<dbReference type="InParanoid" id="A0A316W610"/>
<feature type="compositionally biased region" description="Polar residues" evidence="1">
    <location>
        <begin position="584"/>
        <end position="599"/>
    </location>
</feature>
<dbReference type="RefSeq" id="XP_025370255.1">
    <property type="nucleotide sequence ID" value="XM_025516980.1"/>
</dbReference>
<evidence type="ECO:0000256" key="1">
    <source>
        <dbReference type="SAM" id="MobiDB-lite"/>
    </source>
</evidence>
<reference evidence="3 4" key="1">
    <citation type="journal article" date="2018" name="Mol. Biol. Evol.">
        <title>Broad Genomic Sampling Reveals a Smut Pathogenic Ancestry of the Fungal Clade Ustilaginomycotina.</title>
        <authorList>
            <person name="Kijpornyongpan T."/>
            <person name="Mondo S.J."/>
            <person name="Barry K."/>
            <person name="Sandor L."/>
            <person name="Lee J."/>
            <person name="Lipzen A."/>
            <person name="Pangilinan J."/>
            <person name="LaButti K."/>
            <person name="Hainaut M."/>
            <person name="Henrissat B."/>
            <person name="Grigoriev I.V."/>
            <person name="Spatafora J.W."/>
            <person name="Aime M.C."/>
        </authorList>
    </citation>
    <scope>NUCLEOTIDE SEQUENCE [LARGE SCALE GENOMIC DNA]</scope>
    <source>
        <strain evidence="3 4">MCA 4658</strain>
    </source>
</reference>
<evidence type="ECO:0000313" key="3">
    <source>
        <dbReference type="EMBL" id="PWN43095.1"/>
    </source>
</evidence>
<keyword evidence="2" id="KW-0472">Membrane</keyword>
<evidence type="ECO:0000313" key="4">
    <source>
        <dbReference type="Proteomes" id="UP000245783"/>
    </source>
</evidence>
<protein>
    <submittedName>
        <fullName evidence="3">Uncharacterized protein</fullName>
    </submittedName>
</protein>
<dbReference type="GeneID" id="37038850"/>
<accession>A0A316W610</accession>
<feature type="compositionally biased region" description="Low complexity" evidence="1">
    <location>
        <begin position="504"/>
        <end position="576"/>
    </location>
</feature>
<feature type="region of interest" description="Disordered" evidence="1">
    <location>
        <begin position="355"/>
        <end position="385"/>
    </location>
</feature>
<dbReference type="EMBL" id="KZ819373">
    <property type="protein sequence ID" value="PWN43095.1"/>
    <property type="molecule type" value="Genomic_DNA"/>
</dbReference>
<feature type="compositionally biased region" description="Low complexity" evidence="1">
    <location>
        <begin position="607"/>
        <end position="618"/>
    </location>
</feature>
<feature type="compositionally biased region" description="Polar residues" evidence="1">
    <location>
        <begin position="626"/>
        <end position="638"/>
    </location>
</feature>
<keyword evidence="2" id="KW-0812">Transmembrane</keyword>
<dbReference type="STRING" id="1522189.A0A316W610"/>
<name>A0A316W610_9BASI</name>
<feature type="transmembrane region" description="Helical" evidence="2">
    <location>
        <begin position="101"/>
        <end position="122"/>
    </location>
</feature>
<keyword evidence="4" id="KW-1185">Reference proteome</keyword>
<organism evidence="3 4">
    <name type="scientific">Ceraceosorus guamensis</name>
    <dbReference type="NCBI Taxonomy" id="1522189"/>
    <lineage>
        <taxon>Eukaryota</taxon>
        <taxon>Fungi</taxon>
        <taxon>Dikarya</taxon>
        <taxon>Basidiomycota</taxon>
        <taxon>Ustilaginomycotina</taxon>
        <taxon>Exobasidiomycetes</taxon>
        <taxon>Ceraceosorales</taxon>
        <taxon>Ceraceosoraceae</taxon>
        <taxon>Ceraceosorus</taxon>
    </lineage>
</organism>
<keyword evidence="2" id="KW-1133">Transmembrane helix</keyword>